<organism evidence="2 3">
    <name type="scientific">Thalassiosira oceanica</name>
    <name type="common">Marine diatom</name>
    <dbReference type="NCBI Taxonomy" id="159749"/>
    <lineage>
        <taxon>Eukaryota</taxon>
        <taxon>Sar</taxon>
        <taxon>Stramenopiles</taxon>
        <taxon>Ochrophyta</taxon>
        <taxon>Bacillariophyta</taxon>
        <taxon>Coscinodiscophyceae</taxon>
        <taxon>Thalassiosirophycidae</taxon>
        <taxon>Thalassiosirales</taxon>
        <taxon>Thalassiosiraceae</taxon>
        <taxon>Thalassiosira</taxon>
    </lineage>
</organism>
<protein>
    <submittedName>
        <fullName evidence="2">Uncharacterized protein</fullName>
    </submittedName>
</protein>
<feature type="compositionally biased region" description="Basic and acidic residues" evidence="1">
    <location>
        <begin position="58"/>
        <end position="69"/>
    </location>
</feature>
<proteinExistence type="predicted"/>
<comment type="caution">
    <text evidence="2">The sequence shown here is derived from an EMBL/GenBank/DDBJ whole genome shotgun (WGS) entry which is preliminary data.</text>
</comment>
<dbReference type="Proteomes" id="UP000266841">
    <property type="component" value="Unassembled WGS sequence"/>
</dbReference>
<dbReference type="EMBL" id="AGNL01045188">
    <property type="protein sequence ID" value="EJK49037.1"/>
    <property type="molecule type" value="Genomic_DNA"/>
</dbReference>
<sequence length="126" mass="13780">MRSVFQTITAAALLGHAWFEHVQLVSGFVSSRQSVTTSVTRRRFIPKMVNGNTDDSEQQNRDPIDKGDPDGVPIFDTNDRPATFLGLEPVAATDESDPPLQVTGPIVMILSIYVTLSLFFGDGMPL</sequence>
<evidence type="ECO:0000256" key="1">
    <source>
        <dbReference type="SAM" id="MobiDB-lite"/>
    </source>
</evidence>
<evidence type="ECO:0000313" key="2">
    <source>
        <dbReference type="EMBL" id="EJK49037.1"/>
    </source>
</evidence>
<reference evidence="2 3" key="1">
    <citation type="journal article" date="2012" name="Genome Biol.">
        <title>Genome and low-iron response of an oceanic diatom adapted to chronic iron limitation.</title>
        <authorList>
            <person name="Lommer M."/>
            <person name="Specht M."/>
            <person name="Roy A.S."/>
            <person name="Kraemer L."/>
            <person name="Andreson R."/>
            <person name="Gutowska M.A."/>
            <person name="Wolf J."/>
            <person name="Bergner S.V."/>
            <person name="Schilhabel M.B."/>
            <person name="Klostermeier U.C."/>
            <person name="Beiko R.G."/>
            <person name="Rosenstiel P."/>
            <person name="Hippler M."/>
            <person name="Laroche J."/>
        </authorList>
    </citation>
    <scope>NUCLEOTIDE SEQUENCE [LARGE SCALE GENOMIC DNA]</scope>
    <source>
        <strain evidence="2 3">CCMP1005</strain>
    </source>
</reference>
<dbReference type="AlphaFoldDB" id="K0RQP5"/>
<name>K0RQP5_THAOC</name>
<evidence type="ECO:0000313" key="3">
    <source>
        <dbReference type="Proteomes" id="UP000266841"/>
    </source>
</evidence>
<feature type="region of interest" description="Disordered" evidence="1">
    <location>
        <begin position="46"/>
        <end position="79"/>
    </location>
</feature>
<gene>
    <name evidence="2" type="ORF">THAOC_32127</name>
</gene>
<accession>K0RQP5</accession>
<keyword evidence="3" id="KW-1185">Reference proteome</keyword>